<sequence length="131" mass="14687">MQLLPTRKNLQPTNTNTLSVMNMLDSTLELMRPVMDTPPKESTLLPFPTVASKLCPTTLLMLTLAMLLTLPTLERPNTSHTTLLLTSLLPSTTPPLLHTRLPLSTSLLPSTTLKYSVFIYLVIYLNKYFKT</sequence>
<evidence type="ECO:0000313" key="1">
    <source>
        <dbReference type="EMBL" id="CDW31783.1"/>
    </source>
</evidence>
<reference evidence="1" key="1">
    <citation type="submission" date="2014-05" db="EMBL/GenBank/DDBJ databases">
        <authorList>
            <person name="Chronopoulou M."/>
        </authorList>
    </citation>
    <scope>NUCLEOTIDE SEQUENCE</scope>
    <source>
        <tissue evidence="1">Whole organism</tissue>
    </source>
</reference>
<protein>
    <submittedName>
        <fullName evidence="1">Uncharacterized protein</fullName>
    </submittedName>
</protein>
<dbReference type="EMBL" id="HACA01014422">
    <property type="protein sequence ID" value="CDW31783.1"/>
    <property type="molecule type" value="Transcribed_RNA"/>
</dbReference>
<dbReference type="AlphaFoldDB" id="A0A0K2U0L7"/>
<proteinExistence type="predicted"/>
<organism evidence="1">
    <name type="scientific">Lepeophtheirus salmonis</name>
    <name type="common">Salmon louse</name>
    <name type="synonym">Caligus salmonis</name>
    <dbReference type="NCBI Taxonomy" id="72036"/>
    <lineage>
        <taxon>Eukaryota</taxon>
        <taxon>Metazoa</taxon>
        <taxon>Ecdysozoa</taxon>
        <taxon>Arthropoda</taxon>
        <taxon>Crustacea</taxon>
        <taxon>Multicrustacea</taxon>
        <taxon>Hexanauplia</taxon>
        <taxon>Copepoda</taxon>
        <taxon>Siphonostomatoida</taxon>
        <taxon>Caligidae</taxon>
        <taxon>Lepeophtheirus</taxon>
    </lineage>
</organism>
<accession>A0A0K2U0L7</accession>
<name>A0A0K2U0L7_LEPSM</name>
<feature type="non-terminal residue" evidence="1">
    <location>
        <position position="131"/>
    </location>
</feature>